<gene>
    <name evidence="3" type="ORF">JYP53_11515</name>
</gene>
<reference evidence="3 4" key="1">
    <citation type="submission" date="2021-02" db="EMBL/GenBank/DDBJ databases">
        <title>PHA producing bacteria isolated from coastal sediment in Guangdong, Shenzhen.</title>
        <authorList>
            <person name="Zheng W."/>
            <person name="Yu S."/>
            <person name="Huang Y."/>
        </authorList>
    </citation>
    <scope>NUCLEOTIDE SEQUENCE [LARGE SCALE GENOMIC DNA]</scope>
    <source>
        <strain evidence="3 4">TN21-5</strain>
    </source>
</reference>
<dbReference type="Proteomes" id="UP000664344">
    <property type="component" value="Unassembled WGS sequence"/>
</dbReference>
<feature type="chain" id="PRO_5047290066" evidence="2">
    <location>
        <begin position="25"/>
        <end position="613"/>
    </location>
</feature>
<evidence type="ECO:0000256" key="1">
    <source>
        <dbReference type="SAM" id="MobiDB-lite"/>
    </source>
</evidence>
<name>A0ABS3BFA9_9GAMM</name>
<organism evidence="3 4">
    <name type="scientific">Marinobacter daepoensis</name>
    <dbReference type="NCBI Taxonomy" id="262077"/>
    <lineage>
        <taxon>Bacteria</taxon>
        <taxon>Pseudomonadati</taxon>
        <taxon>Pseudomonadota</taxon>
        <taxon>Gammaproteobacteria</taxon>
        <taxon>Pseudomonadales</taxon>
        <taxon>Marinobacteraceae</taxon>
        <taxon>Marinobacter</taxon>
    </lineage>
</organism>
<evidence type="ECO:0000313" key="4">
    <source>
        <dbReference type="Proteomes" id="UP000664344"/>
    </source>
</evidence>
<feature type="compositionally biased region" description="Gly residues" evidence="1">
    <location>
        <begin position="42"/>
        <end position="53"/>
    </location>
</feature>
<keyword evidence="4" id="KW-1185">Reference proteome</keyword>
<proteinExistence type="predicted"/>
<comment type="caution">
    <text evidence="3">The sequence shown here is derived from an EMBL/GenBank/DDBJ whole genome shotgun (WGS) entry which is preliminary data.</text>
</comment>
<feature type="signal peptide" evidence="2">
    <location>
        <begin position="1"/>
        <end position="24"/>
    </location>
</feature>
<evidence type="ECO:0000313" key="3">
    <source>
        <dbReference type="EMBL" id="MBN7770528.1"/>
    </source>
</evidence>
<protein>
    <submittedName>
        <fullName evidence="3">Uncharacterized protein</fullName>
    </submittedName>
</protein>
<evidence type="ECO:0000256" key="2">
    <source>
        <dbReference type="SAM" id="SignalP"/>
    </source>
</evidence>
<sequence length="613" mass="64718">MHFSGVIPRTILLAALGAAMSACGGGGSSGSDTPEDKSNVGGNNGGGGSGLSGLSGLDGDADNQDLLYFSYTYQSGENPNTGQQQFHSALYALDPANPGALSVLKLDSRESALGLDMGRSHYAPLYEADVDDDGRVTNYRVSDVLFLHNRDAGNETSEGFARVSTDATTPVPTPVRVSSESYLGASVLGAGTLIWQDYADAENAGVVYGLPTSEKRVHMSFGATDEPQNAMSMVVRHVVALRKQGDPAKHAYLVLRTHDDLTCSNGYRLVGARPSSSPGPGAGLYSSIMNDSLLPSPKEAASAEPLGRPLSDNSQYLVIDTLINPNIIGRPCISEGPTLWHYKSSASPQLTQVLDENNQPLKLPVGGSGIPRLPADRNIAVDGDVLYFGVGGIAQTGPQDLYRVEGNRWSVLSEQEENLGYFTGFLLADEGRVAASAGNTVVSWDSNGNDRKELDTSNAASMGLQTDVLGSRDGWLFYNRTDIMGRDDAVAMKIDGSDSAIIPDARWIGASLSGNGDNSPANVTELSEVFLWSGKDISAVSAADPGAGRVLLGTLDAMPEEVTMHGLAPGPHRLIQVHTDSDNSTVYYVNTRERGSLRKALDASGMQRPVTGF</sequence>
<keyword evidence="2" id="KW-0732">Signal</keyword>
<dbReference type="EMBL" id="JAFKDB010000016">
    <property type="protein sequence ID" value="MBN7770528.1"/>
    <property type="molecule type" value="Genomic_DNA"/>
</dbReference>
<feature type="region of interest" description="Disordered" evidence="1">
    <location>
        <begin position="24"/>
        <end position="55"/>
    </location>
</feature>
<dbReference type="RefSeq" id="WP_206557679.1">
    <property type="nucleotide sequence ID" value="NZ_JAFKDB010000016.1"/>
</dbReference>
<accession>A0ABS3BFA9</accession>